<dbReference type="PANTHER" id="PTHR33499:SF11">
    <property type="entry name" value="NO APICAL MERISTEM-ASSOCIATED C-TERMINAL DOMAIN-CONTAINING PROTEIN"/>
    <property type="match status" value="1"/>
</dbReference>
<dbReference type="Gramene" id="Jr07_16620_p1">
    <property type="protein sequence ID" value="cds.Jr07_16620_p1"/>
    <property type="gene ID" value="Jr07_16620"/>
</dbReference>
<dbReference type="OrthoDB" id="1921870at2759"/>
<dbReference type="Proteomes" id="UP000235220">
    <property type="component" value="Chromosome 7"/>
</dbReference>
<dbReference type="PANTHER" id="PTHR33499">
    <property type="entry name" value="OS12G0282400 PROTEIN-RELATED"/>
    <property type="match status" value="1"/>
</dbReference>
<evidence type="ECO:0000313" key="2">
    <source>
        <dbReference type="RefSeq" id="XP_035547795.1"/>
    </source>
</evidence>
<dbReference type="AlphaFoldDB" id="A0A6P9EHI9"/>
<dbReference type="GeneID" id="108991101"/>
<name>A0A6P9EHI9_JUGRE</name>
<dbReference type="KEGG" id="jre:108991101"/>
<dbReference type="InterPro" id="IPR004252">
    <property type="entry name" value="Probable_transposase_24"/>
</dbReference>
<keyword evidence="1" id="KW-1185">Reference proteome</keyword>
<gene>
    <name evidence="2" type="primary">LOC108991101</name>
</gene>
<proteinExistence type="predicted"/>
<protein>
    <submittedName>
        <fullName evidence="2">Uncharacterized protein LOC108991101 isoform X1</fullName>
    </submittedName>
</protein>
<dbReference type="Pfam" id="PF03004">
    <property type="entry name" value="Transposase_24"/>
    <property type="match status" value="1"/>
</dbReference>
<accession>A0A6P9EHI9</accession>
<organism evidence="1 2">
    <name type="scientific">Juglans regia</name>
    <name type="common">English walnut</name>
    <dbReference type="NCBI Taxonomy" id="51240"/>
    <lineage>
        <taxon>Eukaryota</taxon>
        <taxon>Viridiplantae</taxon>
        <taxon>Streptophyta</taxon>
        <taxon>Embryophyta</taxon>
        <taxon>Tracheophyta</taxon>
        <taxon>Spermatophyta</taxon>
        <taxon>Magnoliopsida</taxon>
        <taxon>eudicotyledons</taxon>
        <taxon>Gunneridae</taxon>
        <taxon>Pentapetalae</taxon>
        <taxon>rosids</taxon>
        <taxon>fabids</taxon>
        <taxon>Fagales</taxon>
        <taxon>Juglandaceae</taxon>
        <taxon>Juglans</taxon>
    </lineage>
</organism>
<dbReference type="RefSeq" id="XP_035547795.1">
    <property type="nucleotide sequence ID" value="XM_035691902.1"/>
</dbReference>
<reference evidence="2" key="1">
    <citation type="submission" date="2025-08" db="UniProtKB">
        <authorList>
            <consortium name="RefSeq"/>
        </authorList>
    </citation>
    <scope>IDENTIFICATION</scope>
    <source>
        <tissue evidence="2">Leaves</tissue>
    </source>
</reference>
<sequence length="326" mass="38433">MLYTTRVAWILKHHSDLSHATWHDVPTNEKDELVARVQVDFILDWTKKNHRLTVMKTFRKRFNAIRYELHKIYKTFENAEEALANRPSWVNPNVWVKLCGRWSSEEFKRLSEQNKCNREKQKMNHTVGRTSFLRLMELRSDTDSHLVDFFKDVRWSKKKGKFVTPLIEENYNEMARKLAKLEPKKHTKEAATTIFEEVLSHRSGYVRGLGEMVIPDSSRGCNDEVITELTTVAARHQEDVARHEKDAQYYKSQLDELRGDVKVLLERQREYDKLMTTLMSESSLKESLIERLKELHNLLLRTTRAHFLNILASKSDQGDDKPSTIF</sequence>
<evidence type="ECO:0000313" key="1">
    <source>
        <dbReference type="Proteomes" id="UP000235220"/>
    </source>
</evidence>